<evidence type="ECO:0000313" key="1">
    <source>
        <dbReference type="EMBL" id="KII63284.1"/>
    </source>
</evidence>
<sequence length="105" mass="12579">MDKHFPTWQMINQMTYDVILSAMSHDQLTVTHALSVRDENNPNIDLLFDHLSYDKVRKEHVPGCLTFFHVDEYPRRRSLFQMHTCFVDPHKGLLEEVCLFQRQFK</sequence>
<protein>
    <submittedName>
        <fullName evidence="1">Uncharacterized protein</fullName>
    </submittedName>
</protein>
<name>A0A0C2MFY3_THEKT</name>
<keyword evidence="3" id="KW-1185">Reference proteome</keyword>
<dbReference type="AlphaFoldDB" id="A0A0C2MFY3"/>
<dbReference type="EMBL" id="JWZT01002857">
    <property type="protein sequence ID" value="KII68429.1"/>
    <property type="molecule type" value="Genomic_DNA"/>
</dbReference>
<accession>A0A0C2MFY3</accession>
<organism evidence="1 3">
    <name type="scientific">Thelohanellus kitauei</name>
    <name type="common">Myxosporean</name>
    <dbReference type="NCBI Taxonomy" id="669202"/>
    <lineage>
        <taxon>Eukaryota</taxon>
        <taxon>Metazoa</taxon>
        <taxon>Cnidaria</taxon>
        <taxon>Myxozoa</taxon>
        <taxon>Myxosporea</taxon>
        <taxon>Bivalvulida</taxon>
        <taxon>Platysporina</taxon>
        <taxon>Myxobolidae</taxon>
        <taxon>Thelohanellus</taxon>
    </lineage>
</organism>
<evidence type="ECO:0000313" key="3">
    <source>
        <dbReference type="Proteomes" id="UP000031668"/>
    </source>
</evidence>
<evidence type="ECO:0000313" key="2">
    <source>
        <dbReference type="EMBL" id="KII68429.1"/>
    </source>
</evidence>
<dbReference type="InterPro" id="IPR027268">
    <property type="entry name" value="Peptidase_M4/M1_CTD_sf"/>
</dbReference>
<reference evidence="1 3" key="1">
    <citation type="journal article" date="2014" name="Genome Biol. Evol.">
        <title>The genome of the myxosporean Thelohanellus kitauei shows adaptations to nutrient acquisition within its fish host.</title>
        <authorList>
            <person name="Yang Y."/>
            <person name="Xiong J."/>
            <person name="Zhou Z."/>
            <person name="Huo F."/>
            <person name="Miao W."/>
            <person name="Ran C."/>
            <person name="Liu Y."/>
            <person name="Zhang J."/>
            <person name="Feng J."/>
            <person name="Wang M."/>
            <person name="Wang M."/>
            <person name="Wang L."/>
            <person name="Yao B."/>
        </authorList>
    </citation>
    <scope>NUCLEOTIDE SEQUENCE [LARGE SCALE GENOMIC DNA]</scope>
    <source>
        <strain evidence="1">Wuqing</strain>
    </source>
</reference>
<dbReference type="Gene3D" id="1.10.390.10">
    <property type="entry name" value="Neutral Protease Domain 2"/>
    <property type="match status" value="1"/>
</dbReference>
<proteinExistence type="predicted"/>
<comment type="caution">
    <text evidence="1">The sequence shown here is derived from an EMBL/GenBank/DDBJ whole genome shotgun (WGS) entry which is preliminary data.</text>
</comment>
<gene>
    <name evidence="1" type="ORF">RF11_02128</name>
    <name evidence="2" type="ORF">RF11_10786</name>
</gene>
<dbReference type="Proteomes" id="UP000031668">
    <property type="component" value="Unassembled WGS sequence"/>
</dbReference>
<dbReference type="EMBL" id="JWZT01004746">
    <property type="protein sequence ID" value="KII63284.1"/>
    <property type="molecule type" value="Genomic_DNA"/>
</dbReference>